<reference evidence="4" key="1">
    <citation type="journal article" date="2017" name="Genome Biol.">
        <title>Comparative genomics reveals high biological diversity and specific adaptations in the industrially and medically important fungal genus Aspergillus.</title>
        <authorList>
            <person name="de Vries R.P."/>
            <person name="Riley R."/>
            <person name="Wiebenga A."/>
            <person name="Aguilar-Osorio G."/>
            <person name="Amillis S."/>
            <person name="Uchima C.A."/>
            <person name="Anderluh G."/>
            <person name="Asadollahi M."/>
            <person name="Askin M."/>
            <person name="Barry K."/>
            <person name="Battaglia E."/>
            <person name="Bayram O."/>
            <person name="Benocci T."/>
            <person name="Braus-Stromeyer S.A."/>
            <person name="Caldana C."/>
            <person name="Canovas D."/>
            <person name="Cerqueira G.C."/>
            <person name="Chen F."/>
            <person name="Chen W."/>
            <person name="Choi C."/>
            <person name="Clum A."/>
            <person name="Dos Santos R.A."/>
            <person name="Damasio A.R."/>
            <person name="Diallinas G."/>
            <person name="Emri T."/>
            <person name="Fekete E."/>
            <person name="Flipphi M."/>
            <person name="Freyberg S."/>
            <person name="Gallo A."/>
            <person name="Gournas C."/>
            <person name="Habgood R."/>
            <person name="Hainaut M."/>
            <person name="Harispe M.L."/>
            <person name="Henrissat B."/>
            <person name="Hilden K.S."/>
            <person name="Hope R."/>
            <person name="Hossain A."/>
            <person name="Karabika E."/>
            <person name="Karaffa L."/>
            <person name="Karanyi Z."/>
            <person name="Krasevec N."/>
            <person name="Kuo A."/>
            <person name="Kusch H."/>
            <person name="LaButti K."/>
            <person name="Lagendijk E.L."/>
            <person name="Lapidus A."/>
            <person name="Levasseur A."/>
            <person name="Lindquist E."/>
            <person name="Lipzen A."/>
            <person name="Logrieco A.F."/>
            <person name="MacCabe A."/>
            <person name="Maekelae M.R."/>
            <person name="Malavazi I."/>
            <person name="Melin P."/>
            <person name="Meyer V."/>
            <person name="Mielnichuk N."/>
            <person name="Miskei M."/>
            <person name="Molnar A.P."/>
            <person name="Mule G."/>
            <person name="Ngan C.Y."/>
            <person name="Orejas M."/>
            <person name="Orosz E."/>
            <person name="Ouedraogo J.P."/>
            <person name="Overkamp K.M."/>
            <person name="Park H.-S."/>
            <person name="Perrone G."/>
            <person name="Piumi F."/>
            <person name="Punt P.J."/>
            <person name="Ram A.F."/>
            <person name="Ramon A."/>
            <person name="Rauscher S."/>
            <person name="Record E."/>
            <person name="Riano-Pachon D.M."/>
            <person name="Robert V."/>
            <person name="Roehrig J."/>
            <person name="Ruller R."/>
            <person name="Salamov A."/>
            <person name="Salih N.S."/>
            <person name="Samson R.A."/>
            <person name="Sandor E."/>
            <person name="Sanguinetti M."/>
            <person name="Schuetze T."/>
            <person name="Sepcic K."/>
            <person name="Shelest E."/>
            <person name="Sherlock G."/>
            <person name="Sophianopoulou V."/>
            <person name="Squina F.M."/>
            <person name="Sun H."/>
            <person name="Susca A."/>
            <person name="Todd R.B."/>
            <person name="Tsang A."/>
            <person name="Unkles S.E."/>
            <person name="van de Wiele N."/>
            <person name="van Rossen-Uffink D."/>
            <person name="Oliveira J.V."/>
            <person name="Vesth T.C."/>
            <person name="Visser J."/>
            <person name="Yu J.-H."/>
            <person name="Zhou M."/>
            <person name="Andersen M.R."/>
            <person name="Archer D.B."/>
            <person name="Baker S.E."/>
            <person name="Benoit I."/>
            <person name="Brakhage A.A."/>
            <person name="Braus G.H."/>
            <person name="Fischer R."/>
            <person name="Frisvad J.C."/>
            <person name="Goldman G.H."/>
            <person name="Houbraken J."/>
            <person name="Oakley B."/>
            <person name="Pocsi I."/>
            <person name="Scazzocchio C."/>
            <person name="Seiboth B."/>
            <person name="vanKuyk P.A."/>
            <person name="Wortman J."/>
            <person name="Dyer P.S."/>
            <person name="Grigoriev I.V."/>
        </authorList>
    </citation>
    <scope>NUCLEOTIDE SEQUENCE [LARGE SCALE GENOMIC DNA]</scope>
    <source>
        <strain evidence="4">DTO 134E9</strain>
    </source>
</reference>
<dbReference type="GO" id="GO:0016616">
    <property type="term" value="F:oxidoreductase activity, acting on the CH-OH group of donors, NAD or NADP as acceptor"/>
    <property type="evidence" value="ECO:0007669"/>
    <property type="project" value="TreeGrafter"/>
</dbReference>
<dbReference type="NCBIfam" id="NF005559">
    <property type="entry name" value="PRK07231.1"/>
    <property type="match status" value="1"/>
</dbReference>
<name>A0A1L9RT79_ASPWE</name>
<dbReference type="GO" id="GO:0044550">
    <property type="term" value="P:secondary metabolite biosynthetic process"/>
    <property type="evidence" value="ECO:0007669"/>
    <property type="project" value="UniProtKB-ARBA"/>
</dbReference>
<dbReference type="Proteomes" id="UP000184383">
    <property type="component" value="Unassembled WGS sequence"/>
</dbReference>
<dbReference type="PANTHER" id="PTHR42760:SF124">
    <property type="entry name" value="SHORT-CHAIN DEHYDROGENASE_REDUCTASE"/>
    <property type="match status" value="1"/>
</dbReference>
<protein>
    <submittedName>
        <fullName evidence="3">Uncharacterized protein</fullName>
    </submittedName>
</protein>
<dbReference type="Pfam" id="PF13561">
    <property type="entry name" value="adh_short_C2"/>
    <property type="match status" value="1"/>
</dbReference>
<dbReference type="SUPFAM" id="SSF51735">
    <property type="entry name" value="NAD(P)-binding Rossmann-fold domains"/>
    <property type="match status" value="1"/>
</dbReference>
<dbReference type="CDD" id="cd05233">
    <property type="entry name" value="SDR_c"/>
    <property type="match status" value="1"/>
</dbReference>
<dbReference type="STRING" id="1073089.A0A1L9RT79"/>
<dbReference type="PANTHER" id="PTHR42760">
    <property type="entry name" value="SHORT-CHAIN DEHYDROGENASES/REDUCTASES FAMILY MEMBER"/>
    <property type="match status" value="1"/>
</dbReference>
<dbReference type="PRINTS" id="PR00080">
    <property type="entry name" value="SDRFAMILY"/>
</dbReference>
<dbReference type="EMBL" id="KV878210">
    <property type="protein sequence ID" value="OJJ38130.1"/>
    <property type="molecule type" value="Genomic_DNA"/>
</dbReference>
<dbReference type="InterPro" id="IPR020904">
    <property type="entry name" value="Sc_DH/Rdtase_CS"/>
</dbReference>
<proteinExistence type="inferred from homology"/>
<dbReference type="FunFam" id="3.40.50.720:FF:000620">
    <property type="entry name" value="3-oxoacyl-(Acyl carrier protein) reductase"/>
    <property type="match status" value="1"/>
</dbReference>
<dbReference type="AlphaFoldDB" id="A0A1L9RT79"/>
<dbReference type="RefSeq" id="XP_040691806.1">
    <property type="nucleotide sequence ID" value="XM_040827732.1"/>
</dbReference>
<evidence type="ECO:0000256" key="2">
    <source>
        <dbReference type="ARBA" id="ARBA00022857"/>
    </source>
</evidence>
<gene>
    <name evidence="3" type="ORF">ASPWEDRAFT_105503</name>
</gene>
<dbReference type="OrthoDB" id="47007at2759"/>
<dbReference type="VEuPathDB" id="FungiDB:ASPWEDRAFT_105503"/>
<dbReference type="PROSITE" id="PS00061">
    <property type="entry name" value="ADH_SHORT"/>
    <property type="match status" value="1"/>
</dbReference>
<evidence type="ECO:0000256" key="1">
    <source>
        <dbReference type="ARBA" id="ARBA00006484"/>
    </source>
</evidence>
<evidence type="ECO:0000313" key="3">
    <source>
        <dbReference type="EMBL" id="OJJ38130.1"/>
    </source>
</evidence>
<dbReference type="InterPro" id="IPR002347">
    <property type="entry name" value="SDR_fam"/>
</dbReference>
<dbReference type="GeneID" id="63743580"/>
<accession>A0A1L9RT79</accession>
<dbReference type="PRINTS" id="PR00081">
    <property type="entry name" value="GDHRDH"/>
</dbReference>
<dbReference type="Gene3D" id="3.40.50.720">
    <property type="entry name" value="NAD(P)-binding Rossmann-like Domain"/>
    <property type="match status" value="1"/>
</dbReference>
<keyword evidence="4" id="KW-1185">Reference proteome</keyword>
<evidence type="ECO:0000313" key="4">
    <source>
        <dbReference type="Proteomes" id="UP000184383"/>
    </source>
</evidence>
<sequence>MAGFRRLQNKVAIVTGSSSGLGRAISLRYAREGAKVVCADLSPSPRLVVPGESEPTHEVILSSQGKSIFVPADVGEAKQMKELVQKTVAQFGRLDIMVNNAGIGSEAKTPAPCHLTEESMWDDVMRVNAKSVFLGCKYATGQMLQQDPHPSGDRGWIINTSSIMGIIAGQDAPAYCASKGAVSNLTRQVALDYASHRIHVNALCPGYTQTAIFKDTTTHMTPLDVIQRRHPFNGPGYPDDIARMAVVLASDDANWMTGVCLPVDGGYTAR</sequence>
<comment type="similarity">
    <text evidence="1">Belongs to the short-chain dehydrogenases/reductases (SDR) family.</text>
</comment>
<organism evidence="3 4">
    <name type="scientific">Aspergillus wentii DTO 134E9</name>
    <dbReference type="NCBI Taxonomy" id="1073089"/>
    <lineage>
        <taxon>Eukaryota</taxon>
        <taxon>Fungi</taxon>
        <taxon>Dikarya</taxon>
        <taxon>Ascomycota</taxon>
        <taxon>Pezizomycotina</taxon>
        <taxon>Eurotiomycetes</taxon>
        <taxon>Eurotiomycetidae</taxon>
        <taxon>Eurotiales</taxon>
        <taxon>Aspergillaceae</taxon>
        <taxon>Aspergillus</taxon>
        <taxon>Aspergillus subgen. Cremei</taxon>
    </lineage>
</organism>
<keyword evidence="2" id="KW-0521">NADP</keyword>
<dbReference type="InterPro" id="IPR036291">
    <property type="entry name" value="NAD(P)-bd_dom_sf"/>
</dbReference>